<organism evidence="3">
    <name type="scientific">Coralloluteibacterium stylophorae</name>
    <dbReference type="NCBI Taxonomy" id="1776034"/>
    <lineage>
        <taxon>Bacteria</taxon>
        <taxon>Pseudomonadati</taxon>
        <taxon>Pseudomonadota</taxon>
        <taxon>Gammaproteobacteria</taxon>
        <taxon>Lysobacterales</taxon>
        <taxon>Lysobacteraceae</taxon>
        <taxon>Coralloluteibacterium</taxon>
    </lineage>
</organism>
<evidence type="ECO:0000259" key="2">
    <source>
        <dbReference type="Pfam" id="PF13796"/>
    </source>
</evidence>
<feature type="transmembrane region" description="Helical" evidence="1">
    <location>
        <begin position="205"/>
        <end position="238"/>
    </location>
</feature>
<keyword evidence="1" id="KW-1133">Transmembrane helix</keyword>
<keyword evidence="1" id="KW-0472">Membrane</keyword>
<evidence type="ECO:0000313" key="5">
    <source>
        <dbReference type="Proteomes" id="UP000675747"/>
    </source>
</evidence>
<keyword evidence="1" id="KW-0812">Transmembrane</keyword>
<gene>
    <name evidence="4" type="ORF">KB893_004925</name>
    <name evidence="3" type="ORF">KB893_10085</name>
</gene>
<name>A0A8J7VVT7_9GAMM</name>
<dbReference type="EMBL" id="JAGQFT020000003">
    <property type="protein sequence ID" value="MBS7456481.1"/>
    <property type="molecule type" value="Genomic_DNA"/>
</dbReference>
<dbReference type="InterPro" id="IPR025828">
    <property type="entry name" value="Put_sensor_dom"/>
</dbReference>
<evidence type="ECO:0000313" key="4">
    <source>
        <dbReference type="EMBL" id="MBS7456481.1"/>
    </source>
</evidence>
<evidence type="ECO:0000313" key="3">
    <source>
        <dbReference type="EMBL" id="MBR0562861.1"/>
    </source>
</evidence>
<dbReference type="RefSeq" id="WP_211926794.1">
    <property type="nucleotide sequence ID" value="NZ_JAGQFT020000003.1"/>
</dbReference>
<sequence length="300" mass="32766">MVNAVLPSTIDDYLAQLRRALRAADPALVQDALYDAEEYLRGALAEQPGRPQREVIAEIAASYGAPEEVAGIYLDQEVTVQRALRPPPAPPARGILARFFAVAVEPRTYGALFYLALSLATGTFYFSWVVTGIALSAGLSILIVGIPVVVLFFATVRVLSLVEGRIVEAMLGERMPRRPVYAHRDQPWLARIGAMFTDPRTWSTLLYLLLMLPLGFVYFTLVTVLLATSLAIAVAPLLSVFDDVVVMLGEFDLTALSPWALPLTCAAGVLLVVATLHVARGLGWMHAQFARHLLVRRPTD</sequence>
<comment type="caution">
    <text evidence="3">The sequence shown here is derived from an EMBL/GenBank/DDBJ whole genome shotgun (WGS) entry which is preliminary data.</text>
</comment>
<feature type="transmembrane region" description="Helical" evidence="1">
    <location>
        <begin position="133"/>
        <end position="156"/>
    </location>
</feature>
<accession>A0A8J7VVT7</accession>
<dbReference type="Pfam" id="PF13796">
    <property type="entry name" value="Sensor"/>
    <property type="match status" value="1"/>
</dbReference>
<feature type="domain" description="Putative sensor" evidence="2">
    <location>
        <begin position="114"/>
        <end position="294"/>
    </location>
</feature>
<dbReference type="EMBL" id="JAGQFT010000079">
    <property type="protein sequence ID" value="MBR0562861.1"/>
    <property type="molecule type" value="Genomic_DNA"/>
</dbReference>
<feature type="transmembrane region" description="Helical" evidence="1">
    <location>
        <begin position="258"/>
        <end position="279"/>
    </location>
</feature>
<dbReference type="Pfam" id="PF22564">
    <property type="entry name" value="HAAS"/>
    <property type="match status" value="1"/>
</dbReference>
<reference evidence="3" key="2">
    <citation type="submission" date="2021-04" db="EMBL/GenBank/DDBJ databases">
        <authorList>
            <person name="Karlyshev A.V."/>
        </authorList>
    </citation>
    <scope>NUCLEOTIDE SEQUENCE</scope>
    <source>
        <strain evidence="3">LMG 29479</strain>
    </source>
</reference>
<protein>
    <submittedName>
        <fullName evidence="3">Sensor domain-containing protein</fullName>
    </submittedName>
</protein>
<reference evidence="4 5" key="1">
    <citation type="journal article" date="2021" name="Microbiol. Resour. Announc.">
        <title>Draft Genome Sequence of Coralloluteibacterium stylophorae LMG 29479T.</title>
        <authorList>
            <person name="Karlyshev A.V."/>
            <person name="Kudryashova E.B."/>
            <person name="Ariskina E.V."/>
            <person name="Conroy A.P."/>
            <person name="Abidueva E.Y."/>
        </authorList>
    </citation>
    <scope>NUCLEOTIDE SEQUENCE [LARGE SCALE GENOMIC DNA]</scope>
    <source>
        <strain evidence="4 5">LMG 29479</strain>
    </source>
</reference>
<feature type="transmembrane region" description="Helical" evidence="1">
    <location>
        <begin position="108"/>
        <end position="127"/>
    </location>
</feature>
<evidence type="ECO:0000256" key="1">
    <source>
        <dbReference type="SAM" id="Phobius"/>
    </source>
</evidence>
<dbReference type="Proteomes" id="UP000675747">
    <property type="component" value="Unassembled WGS sequence"/>
</dbReference>
<dbReference type="AlphaFoldDB" id="A0A8J7VVT7"/>
<keyword evidence="5" id="KW-1185">Reference proteome</keyword>
<proteinExistence type="predicted"/>